<reference evidence="1 2" key="1">
    <citation type="submission" date="2018-08" db="EMBL/GenBank/DDBJ databases">
        <title>A genome reference for cultivated species of the human gut microbiota.</title>
        <authorList>
            <person name="Zou Y."/>
            <person name="Xue W."/>
            <person name="Luo G."/>
        </authorList>
    </citation>
    <scope>NUCLEOTIDE SEQUENCE [LARGE SCALE GENOMIC DNA]</scope>
    <source>
        <strain evidence="1 2">AF21-53</strain>
    </source>
</reference>
<dbReference type="AlphaFoldDB" id="A0A412JQK6"/>
<dbReference type="SUPFAM" id="SSF88713">
    <property type="entry name" value="Glycoside hydrolase/deacetylase"/>
    <property type="match status" value="1"/>
</dbReference>
<dbReference type="InterPro" id="IPR018763">
    <property type="entry name" value="DUF2334"/>
</dbReference>
<dbReference type="GO" id="GO:0005975">
    <property type="term" value="P:carbohydrate metabolic process"/>
    <property type="evidence" value="ECO:0007669"/>
    <property type="project" value="InterPro"/>
</dbReference>
<dbReference type="Pfam" id="PF10096">
    <property type="entry name" value="DUF2334"/>
    <property type="match status" value="1"/>
</dbReference>
<dbReference type="Gene3D" id="3.20.20.370">
    <property type="entry name" value="Glycoside hydrolase/deacetylase"/>
    <property type="match status" value="1"/>
</dbReference>
<comment type="caution">
    <text evidence="1">The sequence shown here is derived from an EMBL/GenBank/DDBJ whole genome shotgun (WGS) entry which is preliminary data.</text>
</comment>
<evidence type="ECO:0000313" key="2">
    <source>
        <dbReference type="Proteomes" id="UP000285283"/>
    </source>
</evidence>
<dbReference type="EMBL" id="QRVP01000008">
    <property type="protein sequence ID" value="RGS54673.1"/>
    <property type="molecule type" value="Genomic_DNA"/>
</dbReference>
<dbReference type="InterPro" id="IPR011330">
    <property type="entry name" value="Glyco_hydro/deAcase_b/a-brl"/>
</dbReference>
<accession>A0A412JQK6</accession>
<sequence length="259" mass="30632">MKKILIRFDDICPTMDWEQWKRAEDLLLQYNVKPLIGVIPDCQDPDLMINKPRVDFWQWLRMKQMEGYTIAMHGYHHTFCSKAHGILNKRINSEFAGLPYNIQYEIIRDGKAILESHNIYTNIFFAPAHSYDKNTVRALSANGFKYVSDGKSPMPYNWHGVTFFPVINQGAARIGGKKYYTSIFHAHEWARDDKCKDYYDLKNTLENYALYISPFDNYSKQLVFFSSFMRLYERGYVFWQYNVRPIVVRIVKLALSSLR</sequence>
<proteinExistence type="predicted"/>
<dbReference type="RefSeq" id="WP_117878608.1">
    <property type="nucleotide sequence ID" value="NZ_CAXVJK010000004.1"/>
</dbReference>
<gene>
    <name evidence="1" type="ORF">DWX87_10710</name>
</gene>
<evidence type="ECO:0000313" key="1">
    <source>
        <dbReference type="EMBL" id="RGS54673.1"/>
    </source>
</evidence>
<dbReference type="Proteomes" id="UP000285283">
    <property type="component" value="Unassembled WGS sequence"/>
</dbReference>
<organism evidence="1 2">
    <name type="scientific">Bacteroides uniformis</name>
    <dbReference type="NCBI Taxonomy" id="820"/>
    <lineage>
        <taxon>Bacteria</taxon>
        <taxon>Pseudomonadati</taxon>
        <taxon>Bacteroidota</taxon>
        <taxon>Bacteroidia</taxon>
        <taxon>Bacteroidales</taxon>
        <taxon>Bacteroidaceae</taxon>
        <taxon>Bacteroides</taxon>
    </lineage>
</organism>
<name>A0A412JQK6_BACUN</name>
<protein>
    <submittedName>
        <fullName evidence="1">DUF2334 domain-containing protein</fullName>
    </submittedName>
</protein>